<reference evidence="6 7" key="1">
    <citation type="submission" date="2013-04" db="EMBL/GenBank/DDBJ databases">
        <authorList>
            <person name="Weinstock G."/>
            <person name="Sodergren E."/>
            <person name="Lobos E.A."/>
            <person name="Fulton L."/>
            <person name="Fulton R."/>
            <person name="Courtney L."/>
            <person name="Fronick C."/>
            <person name="O'Laughlin M."/>
            <person name="Godfrey J."/>
            <person name="Wilson R.M."/>
            <person name="Miner T."/>
            <person name="Farmer C."/>
            <person name="Delehaunty K."/>
            <person name="Cordes M."/>
            <person name="Minx P."/>
            <person name="Tomlinson C."/>
            <person name="Chen J."/>
            <person name="Wollam A."/>
            <person name="Pepin K.H."/>
            <person name="Palsikar V.B."/>
            <person name="Zhang X."/>
            <person name="Suruliraj S."/>
            <person name="Perna N.T."/>
            <person name="Plunkett G."/>
            <person name="Warren W."/>
            <person name="Mitreva M."/>
            <person name="Mardis E.R."/>
            <person name="Wilson R.K."/>
        </authorList>
    </citation>
    <scope>NUCLEOTIDE SEQUENCE [LARGE SCALE GENOMIC DNA]</scope>
    <source>
        <strain evidence="6 7">DSM 4568</strain>
    </source>
</reference>
<evidence type="ECO:0000256" key="3">
    <source>
        <dbReference type="ARBA" id="ARBA00023125"/>
    </source>
</evidence>
<accession>S3JEK6</accession>
<dbReference type="HOGENOM" id="CLU_039613_6_4_6"/>
<feature type="domain" description="HTH lysR-type" evidence="5">
    <location>
        <begin position="22"/>
        <end position="79"/>
    </location>
</feature>
<dbReference type="PATRIC" id="fig|566551.4.peg.1142"/>
<dbReference type="Pfam" id="PF03466">
    <property type="entry name" value="LysR_substrate"/>
    <property type="match status" value="1"/>
</dbReference>
<proteinExistence type="inferred from homology"/>
<dbReference type="Gene3D" id="3.40.190.10">
    <property type="entry name" value="Periplasmic binding protein-like II"/>
    <property type="match status" value="2"/>
</dbReference>
<evidence type="ECO:0000259" key="5">
    <source>
        <dbReference type="PROSITE" id="PS50931"/>
    </source>
</evidence>
<dbReference type="STRING" id="566551.HMPREF0201_01242"/>
<dbReference type="GO" id="GO:0032993">
    <property type="term" value="C:protein-DNA complex"/>
    <property type="evidence" value="ECO:0007669"/>
    <property type="project" value="TreeGrafter"/>
</dbReference>
<dbReference type="PANTHER" id="PTHR30346">
    <property type="entry name" value="TRANSCRIPTIONAL DUAL REGULATOR HCAR-RELATED"/>
    <property type="match status" value="1"/>
</dbReference>
<keyword evidence="4" id="KW-0804">Transcription</keyword>
<dbReference type="InterPro" id="IPR000847">
    <property type="entry name" value="LysR_HTH_N"/>
</dbReference>
<dbReference type="NCBIfam" id="NF007439">
    <property type="entry name" value="PRK09986.1"/>
    <property type="match status" value="1"/>
</dbReference>
<protein>
    <submittedName>
        <fullName evidence="6">Putative als operon regulatory protein AlsR</fullName>
    </submittedName>
</protein>
<dbReference type="EMBL" id="ATDT01000006">
    <property type="protein sequence ID" value="EPF18637.1"/>
    <property type="molecule type" value="Genomic_DNA"/>
</dbReference>
<dbReference type="PANTHER" id="PTHR30346:SF27">
    <property type="entry name" value="HTH-TYPE TRANSCRIPTIONAL REGULATOR XAPR"/>
    <property type="match status" value="1"/>
</dbReference>
<dbReference type="FunFam" id="1.10.10.10:FF:000001">
    <property type="entry name" value="LysR family transcriptional regulator"/>
    <property type="match status" value="1"/>
</dbReference>
<dbReference type="GO" id="GO:0003700">
    <property type="term" value="F:DNA-binding transcription factor activity"/>
    <property type="evidence" value="ECO:0007669"/>
    <property type="project" value="InterPro"/>
</dbReference>
<dbReference type="PRINTS" id="PR00039">
    <property type="entry name" value="HTHLYSR"/>
</dbReference>
<dbReference type="GO" id="GO:0003677">
    <property type="term" value="F:DNA binding"/>
    <property type="evidence" value="ECO:0007669"/>
    <property type="project" value="UniProtKB-KW"/>
</dbReference>
<dbReference type="AlphaFoldDB" id="S3JEK6"/>
<organism evidence="6 7">
    <name type="scientific">Cedecea davisae DSM 4568</name>
    <dbReference type="NCBI Taxonomy" id="566551"/>
    <lineage>
        <taxon>Bacteria</taxon>
        <taxon>Pseudomonadati</taxon>
        <taxon>Pseudomonadota</taxon>
        <taxon>Gammaproteobacteria</taxon>
        <taxon>Enterobacterales</taxon>
        <taxon>Enterobacteriaceae</taxon>
        <taxon>Cedecea</taxon>
    </lineage>
</organism>
<comment type="caution">
    <text evidence="6">The sequence shown here is derived from an EMBL/GenBank/DDBJ whole genome shotgun (WGS) entry which is preliminary data.</text>
</comment>
<evidence type="ECO:0000313" key="6">
    <source>
        <dbReference type="EMBL" id="EPF18637.1"/>
    </source>
</evidence>
<dbReference type="Gene3D" id="1.10.10.10">
    <property type="entry name" value="Winged helix-like DNA-binding domain superfamily/Winged helix DNA-binding domain"/>
    <property type="match status" value="1"/>
</dbReference>
<evidence type="ECO:0000256" key="2">
    <source>
        <dbReference type="ARBA" id="ARBA00023015"/>
    </source>
</evidence>
<evidence type="ECO:0000256" key="4">
    <source>
        <dbReference type="ARBA" id="ARBA00023163"/>
    </source>
</evidence>
<keyword evidence="2" id="KW-0805">Transcription regulation</keyword>
<sequence length="317" mass="35364">MVIYGACYSGSLMNTSQRIYRTDLKLLRYFQAVAEELHFGRAAARLNMSQPPLSFHIKELEAQLGTVLFIRHSRHVALTHAGEVLLEETRQLLSNANLALARVEQIGRGEGGRIHLGIVGTAIWGGLRLGLQRFIADYPAIDITFREKSPGDQLALLERHEIDAGIWRMETSPPGGLKSEKLHDATFMVAMPEQHPLACQQTVDIAQLRREPFVTMTAVHSDWTFLQRVCREAGFTPRVVREAVEPQTVLALVSIGFGLTIMADSYAQMSWPGVVFRPPTKPIPADLYAVFDPVHLTSTTQQLIDALKKSPGRLPHR</sequence>
<dbReference type="SUPFAM" id="SSF46785">
    <property type="entry name" value="Winged helix' DNA-binding domain"/>
    <property type="match status" value="1"/>
</dbReference>
<keyword evidence="3" id="KW-0238">DNA-binding</keyword>
<dbReference type="Proteomes" id="UP000014585">
    <property type="component" value="Unassembled WGS sequence"/>
</dbReference>
<dbReference type="InterPro" id="IPR036390">
    <property type="entry name" value="WH_DNA-bd_sf"/>
</dbReference>
<dbReference type="SUPFAM" id="SSF53850">
    <property type="entry name" value="Periplasmic binding protein-like II"/>
    <property type="match status" value="1"/>
</dbReference>
<evidence type="ECO:0000256" key="1">
    <source>
        <dbReference type="ARBA" id="ARBA00009437"/>
    </source>
</evidence>
<dbReference type="PROSITE" id="PS50931">
    <property type="entry name" value="HTH_LYSR"/>
    <property type="match status" value="1"/>
</dbReference>
<name>S3JEK6_9ENTR</name>
<dbReference type="InterPro" id="IPR036388">
    <property type="entry name" value="WH-like_DNA-bd_sf"/>
</dbReference>
<dbReference type="Pfam" id="PF00126">
    <property type="entry name" value="HTH_1"/>
    <property type="match status" value="1"/>
</dbReference>
<evidence type="ECO:0000313" key="7">
    <source>
        <dbReference type="Proteomes" id="UP000014585"/>
    </source>
</evidence>
<comment type="similarity">
    <text evidence="1">Belongs to the LysR transcriptional regulatory family.</text>
</comment>
<gene>
    <name evidence="6" type="ORF">HMPREF0201_01242</name>
</gene>
<dbReference type="InterPro" id="IPR005119">
    <property type="entry name" value="LysR_subst-bd"/>
</dbReference>